<gene>
    <name evidence="1" type="ORF">ACFSJG_24080</name>
</gene>
<name>A0ABW4PD34_9NOCA</name>
<proteinExistence type="predicted"/>
<dbReference type="RefSeq" id="WP_378487743.1">
    <property type="nucleotide sequence ID" value="NZ_JBHUFB010000020.1"/>
</dbReference>
<evidence type="ECO:0000313" key="1">
    <source>
        <dbReference type="EMBL" id="MFD1815310.1"/>
    </source>
</evidence>
<dbReference type="Proteomes" id="UP001597286">
    <property type="component" value="Unassembled WGS sequence"/>
</dbReference>
<keyword evidence="2" id="KW-1185">Reference proteome</keyword>
<sequence>MATVSVTMVNTTNEELILDTGDYPPGIPCRIAAHATGRFGMDDRGVAYLLGGDPDRAIYLQDNGAVWAPPTCVIRSATEGEAVAVQISPAPWVHDHSAA</sequence>
<reference evidence="2" key="1">
    <citation type="journal article" date="2019" name="Int. J. Syst. Evol. Microbiol.">
        <title>The Global Catalogue of Microorganisms (GCM) 10K type strain sequencing project: providing services to taxonomists for standard genome sequencing and annotation.</title>
        <authorList>
            <consortium name="The Broad Institute Genomics Platform"/>
            <consortium name="The Broad Institute Genome Sequencing Center for Infectious Disease"/>
            <person name="Wu L."/>
            <person name="Ma J."/>
        </authorList>
    </citation>
    <scope>NUCLEOTIDE SEQUENCE [LARGE SCALE GENOMIC DNA]</scope>
    <source>
        <strain evidence="2">DT72</strain>
    </source>
</reference>
<organism evidence="1 2">
    <name type="scientific">Rhodococcus gannanensis</name>
    <dbReference type="NCBI Taxonomy" id="1960308"/>
    <lineage>
        <taxon>Bacteria</taxon>
        <taxon>Bacillati</taxon>
        <taxon>Actinomycetota</taxon>
        <taxon>Actinomycetes</taxon>
        <taxon>Mycobacteriales</taxon>
        <taxon>Nocardiaceae</taxon>
        <taxon>Rhodococcus</taxon>
    </lineage>
</organism>
<accession>A0ABW4PD34</accession>
<evidence type="ECO:0000313" key="2">
    <source>
        <dbReference type="Proteomes" id="UP001597286"/>
    </source>
</evidence>
<comment type="caution">
    <text evidence="1">The sequence shown here is derived from an EMBL/GenBank/DDBJ whole genome shotgun (WGS) entry which is preliminary data.</text>
</comment>
<protein>
    <submittedName>
        <fullName evidence="1">Uncharacterized protein</fullName>
    </submittedName>
</protein>
<dbReference type="EMBL" id="JBHUFB010000020">
    <property type="protein sequence ID" value="MFD1815310.1"/>
    <property type="molecule type" value="Genomic_DNA"/>
</dbReference>